<accession>A0A4S2MW58</accession>
<dbReference type="Proteomes" id="UP000298138">
    <property type="component" value="Unassembled WGS sequence"/>
</dbReference>
<protein>
    <submittedName>
        <fullName evidence="1">Uncharacterized protein</fullName>
    </submittedName>
</protein>
<name>A0A4S2MW58_9PEZI</name>
<organism evidence="1 2">
    <name type="scientific">Ascodesmis nigricans</name>
    <dbReference type="NCBI Taxonomy" id="341454"/>
    <lineage>
        <taxon>Eukaryota</taxon>
        <taxon>Fungi</taxon>
        <taxon>Dikarya</taxon>
        <taxon>Ascomycota</taxon>
        <taxon>Pezizomycotina</taxon>
        <taxon>Pezizomycetes</taxon>
        <taxon>Pezizales</taxon>
        <taxon>Ascodesmidaceae</taxon>
        <taxon>Ascodesmis</taxon>
    </lineage>
</organism>
<gene>
    <name evidence="1" type="ORF">EX30DRAFT_50336</name>
</gene>
<dbReference type="AlphaFoldDB" id="A0A4S2MW58"/>
<dbReference type="InParanoid" id="A0A4S2MW58"/>
<evidence type="ECO:0000313" key="2">
    <source>
        <dbReference type="Proteomes" id="UP000298138"/>
    </source>
</evidence>
<proteinExistence type="predicted"/>
<keyword evidence="2" id="KW-1185">Reference proteome</keyword>
<evidence type="ECO:0000313" key="1">
    <source>
        <dbReference type="EMBL" id="TGZ80756.1"/>
    </source>
</evidence>
<reference evidence="1 2" key="1">
    <citation type="submission" date="2019-04" db="EMBL/GenBank/DDBJ databases">
        <title>Comparative genomics and transcriptomics to analyze fruiting body development in filamentous ascomycetes.</title>
        <authorList>
            <consortium name="DOE Joint Genome Institute"/>
            <person name="Lutkenhaus R."/>
            <person name="Traeger S."/>
            <person name="Breuer J."/>
            <person name="Kuo A."/>
            <person name="Lipzen A."/>
            <person name="Pangilinan J."/>
            <person name="Dilworth D."/>
            <person name="Sandor L."/>
            <person name="Poggeler S."/>
            <person name="Barry K."/>
            <person name="Grigoriev I.V."/>
            <person name="Nowrousian M."/>
        </authorList>
    </citation>
    <scope>NUCLEOTIDE SEQUENCE [LARGE SCALE GENOMIC DNA]</scope>
    <source>
        <strain evidence="1 2">CBS 389.68</strain>
    </source>
</reference>
<dbReference type="EMBL" id="ML220123">
    <property type="protein sequence ID" value="TGZ80756.1"/>
    <property type="molecule type" value="Genomic_DNA"/>
</dbReference>
<sequence length="151" mass="16863">MHCAVATKHFYSTITLRPHSAASYECRISTLKTILSSRPALGSFVRRLRFSHEHQDITRKHWASIVAHSPGLTVLQGVATLFPEDIGNFTLGRNIGALCGLPALSQAVIYHEVMPCAPPTFQRPHNSKSHKKNTNKIQTYPCTTKINFQLQ</sequence>